<evidence type="ECO:0000313" key="3">
    <source>
        <dbReference type="RefSeq" id="XP_056690139.1"/>
    </source>
</evidence>
<evidence type="ECO:0008006" key="4">
    <source>
        <dbReference type="Google" id="ProtNLM"/>
    </source>
</evidence>
<feature type="compositionally biased region" description="Basic residues" evidence="1">
    <location>
        <begin position="212"/>
        <end position="226"/>
    </location>
</feature>
<dbReference type="GeneID" id="130465417"/>
<protein>
    <recommendedName>
        <fullName evidence="4">Retrotransposon gag domain-containing protein</fullName>
    </recommendedName>
</protein>
<feature type="compositionally biased region" description="Polar residues" evidence="1">
    <location>
        <begin position="190"/>
        <end position="204"/>
    </location>
</feature>
<gene>
    <name evidence="3" type="primary">LOC130465417</name>
</gene>
<feature type="region of interest" description="Disordered" evidence="1">
    <location>
        <begin position="186"/>
        <end position="267"/>
    </location>
</feature>
<dbReference type="PANTHER" id="PTHR33325">
    <property type="entry name" value="ZINC FINGER, CCHC-TYPE-RELATED"/>
    <property type="match status" value="1"/>
</dbReference>
<evidence type="ECO:0000313" key="2">
    <source>
        <dbReference type="Proteomes" id="UP000813463"/>
    </source>
</evidence>
<keyword evidence="2" id="KW-1185">Reference proteome</keyword>
<proteinExistence type="predicted"/>
<dbReference type="PANTHER" id="PTHR33325:SF11">
    <property type="entry name" value="COLD SHOCK DOMAIN-CONTAINING PROTEIN 4-LIKE"/>
    <property type="match status" value="1"/>
</dbReference>
<dbReference type="Proteomes" id="UP000813463">
    <property type="component" value="Chromosome 1"/>
</dbReference>
<feature type="compositionally biased region" description="Basic and acidic residues" evidence="1">
    <location>
        <begin position="246"/>
        <end position="265"/>
    </location>
</feature>
<reference evidence="3" key="2">
    <citation type="submission" date="2025-08" db="UniProtKB">
        <authorList>
            <consortium name="RefSeq"/>
        </authorList>
    </citation>
    <scope>IDENTIFICATION</scope>
    <source>
        <tissue evidence="3">Leaf</tissue>
    </source>
</reference>
<accession>A0ABM3R3E4</accession>
<evidence type="ECO:0000256" key="1">
    <source>
        <dbReference type="SAM" id="MobiDB-lite"/>
    </source>
</evidence>
<dbReference type="RefSeq" id="XP_056690139.1">
    <property type="nucleotide sequence ID" value="XM_056834161.1"/>
</dbReference>
<organism evidence="2 3">
    <name type="scientific">Spinacia oleracea</name>
    <name type="common">Spinach</name>
    <dbReference type="NCBI Taxonomy" id="3562"/>
    <lineage>
        <taxon>Eukaryota</taxon>
        <taxon>Viridiplantae</taxon>
        <taxon>Streptophyta</taxon>
        <taxon>Embryophyta</taxon>
        <taxon>Tracheophyta</taxon>
        <taxon>Spermatophyta</taxon>
        <taxon>Magnoliopsida</taxon>
        <taxon>eudicotyledons</taxon>
        <taxon>Gunneridae</taxon>
        <taxon>Pentapetalae</taxon>
        <taxon>Caryophyllales</taxon>
        <taxon>Chenopodiaceae</taxon>
        <taxon>Chenopodioideae</taxon>
        <taxon>Anserineae</taxon>
        <taxon>Spinacia</taxon>
    </lineage>
</organism>
<name>A0ABM3R3E4_SPIOL</name>
<sequence>MSNLTKLELAALDITGKNYLSWVLDAEIHLDAKDLGDTIKEGNKETIQNKAKAMIFLRHHLHEGLKIEYLTIKDPQVLWSNLKERYDHQKTVILPKARYDWLHLRLQDFKSVSEYNSAMLRITSQLKLCGEKITDAEMLEKTYSTFHANNIVLQTQYREKGFKKYSELISCLLVAEQNNELLLKNHESRPTGSTPFPEANVTSHNWKEKYHANNRGRGRGQGRGRGRGYGYGRGRGGSFKNPYPHQKWDNKDGNQQEKDKSENVHKIKGHWSRTCRTPKHLVELYQQSLKQKGKKVETNLVYEDGEGDFDCGNTTHLEVADFSPPLKGIINP</sequence>
<reference evidence="2" key="1">
    <citation type="journal article" date="2021" name="Nat. Commun.">
        <title>Genomic analyses provide insights into spinach domestication and the genetic basis of agronomic traits.</title>
        <authorList>
            <person name="Cai X."/>
            <person name="Sun X."/>
            <person name="Xu C."/>
            <person name="Sun H."/>
            <person name="Wang X."/>
            <person name="Ge C."/>
            <person name="Zhang Z."/>
            <person name="Wang Q."/>
            <person name="Fei Z."/>
            <person name="Jiao C."/>
            <person name="Wang Q."/>
        </authorList>
    </citation>
    <scope>NUCLEOTIDE SEQUENCE [LARGE SCALE GENOMIC DNA]</scope>
    <source>
        <strain evidence="2">cv. Varoflay</strain>
    </source>
</reference>
<feature type="compositionally biased region" description="Gly residues" evidence="1">
    <location>
        <begin position="227"/>
        <end position="237"/>
    </location>
</feature>